<dbReference type="InterPro" id="IPR052200">
    <property type="entry name" value="Protoporphyrinogen_IX_DH"/>
</dbReference>
<evidence type="ECO:0000313" key="2">
    <source>
        <dbReference type="EMBL" id="AFR70221.1"/>
    </source>
</evidence>
<dbReference type="Gene3D" id="3.40.50.360">
    <property type="match status" value="1"/>
</dbReference>
<dbReference type="SUPFAM" id="SSF52218">
    <property type="entry name" value="Flavoproteins"/>
    <property type="match status" value="1"/>
</dbReference>
<dbReference type="PATRIC" id="fig|1133568.3.peg.873"/>
<proteinExistence type="predicted"/>
<dbReference type="GO" id="GO:0006783">
    <property type="term" value="P:heme biosynthetic process"/>
    <property type="evidence" value="ECO:0007669"/>
    <property type="project" value="TreeGrafter"/>
</dbReference>
<dbReference type="HOGENOM" id="CLU_108839_0_0_12"/>
<dbReference type="GO" id="GO:0070819">
    <property type="term" value="F:menaquinone-dependent protoporphyrinogen oxidase activity"/>
    <property type="evidence" value="ECO:0007669"/>
    <property type="project" value="TreeGrafter"/>
</dbReference>
<dbReference type="KEGG" id="bpj:B2904_orf878"/>
<dbReference type="GO" id="GO:0010181">
    <property type="term" value="F:FMN binding"/>
    <property type="evidence" value="ECO:0007669"/>
    <property type="project" value="TreeGrafter"/>
</dbReference>
<dbReference type="PANTHER" id="PTHR38030:SF2">
    <property type="entry name" value="PROTOPORPHYRINOGEN IX DEHYDROGENASE [QUINONE]"/>
    <property type="match status" value="1"/>
</dbReference>
<gene>
    <name evidence="2" type="ORF">B2904_orf878</name>
</gene>
<feature type="domain" description="Flavodoxin" evidence="1">
    <location>
        <begin position="7"/>
        <end position="138"/>
    </location>
</feature>
<organism evidence="2 3">
    <name type="scientific">Brachyspira pilosicoli B2904</name>
    <dbReference type="NCBI Taxonomy" id="1133568"/>
    <lineage>
        <taxon>Bacteria</taxon>
        <taxon>Pseudomonadati</taxon>
        <taxon>Spirochaetota</taxon>
        <taxon>Spirochaetia</taxon>
        <taxon>Brachyspirales</taxon>
        <taxon>Brachyspiraceae</taxon>
        <taxon>Brachyspira</taxon>
    </lineage>
</organism>
<dbReference type="RefSeq" id="WP_014935650.1">
    <property type="nucleotide sequence ID" value="NC_018607.1"/>
</dbReference>
<dbReference type="Pfam" id="PF12724">
    <property type="entry name" value="Flavodoxin_5"/>
    <property type="match status" value="1"/>
</dbReference>
<evidence type="ECO:0000259" key="1">
    <source>
        <dbReference type="Pfam" id="PF12724"/>
    </source>
</evidence>
<name>J9UDL3_BRAPL</name>
<dbReference type="AlphaFoldDB" id="J9UDL3"/>
<protein>
    <submittedName>
        <fullName evidence="2">Flavodoxin/nitric oxide synthase</fullName>
    </submittedName>
</protein>
<dbReference type="InterPro" id="IPR026816">
    <property type="entry name" value="Flavodoxin_dom"/>
</dbReference>
<dbReference type="InterPro" id="IPR029039">
    <property type="entry name" value="Flavoprotein-like_sf"/>
</dbReference>
<dbReference type="PANTHER" id="PTHR38030">
    <property type="entry name" value="PROTOPORPHYRINOGEN IX DEHYDROGENASE [MENAQUINONE]"/>
    <property type="match status" value="1"/>
</dbReference>
<accession>J9UDL3</accession>
<evidence type="ECO:0000313" key="3">
    <source>
        <dbReference type="Proteomes" id="UP000007346"/>
    </source>
</evidence>
<reference evidence="2 3" key="1">
    <citation type="journal article" date="2012" name="BMC Genomics">
        <title>Comparative genomics of Brachyspira pilosicoli strains: genome rearrangements, reductions and correlation of genetic compliment with phenotypic diversity.</title>
        <authorList>
            <person name="Mappley L.J."/>
            <person name="Black M.L."/>
            <person name="Abuoun M."/>
            <person name="Darby A.C."/>
            <person name="Woodward M.J."/>
            <person name="Parkhill J."/>
            <person name="Turner A.K."/>
            <person name="Bellgard M.I."/>
            <person name="La T."/>
            <person name="Phillips N.D."/>
            <person name="La Ragione R.M."/>
            <person name="Hampson D.J."/>
        </authorList>
    </citation>
    <scope>NUCLEOTIDE SEQUENCE [LARGE SCALE GENOMIC DNA]</scope>
    <source>
        <strain evidence="2">B2904</strain>
    </source>
</reference>
<sequence>MSKDIAVLYKSKYGSSKTYSKWISDKLHADIFEIGHVSLNTLNDYNKIIFVSALYAGKLSAIKTIRKLYNCLHNNKKIYCVVIGIGDPNDKDIYNASLDKNFKPNEKENIKFYFLRGCIDFDKLKIHHALMMHMLKTIISSKAVKTEDEEMLLKNYGKKIDFLNKNSVDNIISDIKKKSK</sequence>
<dbReference type="EMBL" id="CP003490">
    <property type="protein sequence ID" value="AFR70221.1"/>
    <property type="molecule type" value="Genomic_DNA"/>
</dbReference>
<dbReference type="Proteomes" id="UP000007346">
    <property type="component" value="Chromosome"/>
</dbReference>